<dbReference type="Proteomes" id="UP000237662">
    <property type="component" value="Unassembled WGS sequence"/>
</dbReference>
<accession>A0A2S6I6Y4</accession>
<comment type="caution">
    <text evidence="1">The sequence shown here is derived from an EMBL/GenBank/DDBJ whole genome shotgun (WGS) entry which is preliminary data.</text>
</comment>
<protein>
    <submittedName>
        <fullName evidence="1">Uncharacterized protein</fullName>
    </submittedName>
</protein>
<evidence type="ECO:0000313" key="1">
    <source>
        <dbReference type="EMBL" id="PPK87251.1"/>
    </source>
</evidence>
<name>A0A2S6I6Y4_9BACT</name>
<sequence length="269" mass="29195">MLRFPVLLFLFWCLALRTCSDRENSGATADPDTSSSASDFQLIVLTDFICGDNCYLRYAPREGGTGTSEAICRAPARGERELLGNLPDSLRGRRALASFSTGIQVNGSGTVVRRDFPSIVALQLLPPSNRLPLRPGFYLIADLGCSDPANAAFRVWTGRGLSGSATRDCDLSVISSKGNAYRVGQSCTDSYNSSRIVTELTLTIPDSTTLILAEEGAGIRFERCPAGEVPDWARIAFTLSDYGRAAKGGYKAPNLYRNTPDKFGRIRCR</sequence>
<dbReference type="OrthoDB" id="8778063at2"/>
<dbReference type="EMBL" id="PTJC01000005">
    <property type="protein sequence ID" value="PPK87251.1"/>
    <property type="molecule type" value="Genomic_DNA"/>
</dbReference>
<proteinExistence type="predicted"/>
<organism evidence="1 2">
    <name type="scientific">Neolewinella xylanilytica</name>
    <dbReference type="NCBI Taxonomy" id="1514080"/>
    <lineage>
        <taxon>Bacteria</taxon>
        <taxon>Pseudomonadati</taxon>
        <taxon>Bacteroidota</taxon>
        <taxon>Saprospiria</taxon>
        <taxon>Saprospirales</taxon>
        <taxon>Lewinellaceae</taxon>
        <taxon>Neolewinella</taxon>
    </lineage>
</organism>
<keyword evidence="2" id="KW-1185">Reference proteome</keyword>
<dbReference type="RefSeq" id="WP_104417865.1">
    <property type="nucleotide sequence ID" value="NZ_PTJC01000005.1"/>
</dbReference>
<dbReference type="AlphaFoldDB" id="A0A2S6I6Y4"/>
<reference evidence="1 2" key="1">
    <citation type="submission" date="2018-02" db="EMBL/GenBank/DDBJ databases">
        <title>Genomic Encyclopedia of Archaeal and Bacterial Type Strains, Phase II (KMG-II): from individual species to whole genera.</title>
        <authorList>
            <person name="Goeker M."/>
        </authorList>
    </citation>
    <scope>NUCLEOTIDE SEQUENCE [LARGE SCALE GENOMIC DNA]</scope>
    <source>
        <strain evidence="1 2">DSM 29526</strain>
    </source>
</reference>
<gene>
    <name evidence="1" type="ORF">CLV84_0188</name>
</gene>
<evidence type="ECO:0000313" key="2">
    <source>
        <dbReference type="Proteomes" id="UP000237662"/>
    </source>
</evidence>